<feature type="domain" description="SWIM-type" evidence="6">
    <location>
        <begin position="202"/>
        <end position="234"/>
    </location>
</feature>
<evidence type="ECO:0000313" key="8">
    <source>
        <dbReference type="Proteomes" id="UP000836841"/>
    </source>
</evidence>
<keyword evidence="2 4" id="KW-0863">Zinc-finger</keyword>
<dbReference type="InterPro" id="IPR006564">
    <property type="entry name" value="Znf_PMZ"/>
</dbReference>
<dbReference type="SMART" id="SM00575">
    <property type="entry name" value="ZnF_PMZ"/>
    <property type="match status" value="1"/>
</dbReference>
<evidence type="ECO:0000256" key="5">
    <source>
        <dbReference type="SAM" id="MobiDB-lite"/>
    </source>
</evidence>
<dbReference type="Pfam" id="PF04434">
    <property type="entry name" value="SWIM"/>
    <property type="match status" value="1"/>
</dbReference>
<keyword evidence="1" id="KW-0479">Metal-binding</keyword>
<feature type="compositionally biased region" description="Basic and acidic residues" evidence="5">
    <location>
        <begin position="340"/>
        <end position="360"/>
    </location>
</feature>
<evidence type="ECO:0000256" key="2">
    <source>
        <dbReference type="ARBA" id="ARBA00022771"/>
    </source>
</evidence>
<name>A0AAU9TAR9_THLAR</name>
<reference evidence="7 8" key="1">
    <citation type="submission" date="2022-03" db="EMBL/GenBank/DDBJ databases">
        <authorList>
            <person name="Nunn A."/>
            <person name="Chopra R."/>
            <person name="Nunn A."/>
            <person name="Contreras Garrido A."/>
        </authorList>
    </citation>
    <scope>NUCLEOTIDE SEQUENCE [LARGE SCALE GENOMIC DNA]</scope>
</reference>
<sequence>MEKTDEEEEKSGTIDEYGKNDEKSGTIDECSEDEEKSDEAESSIAFGFHKDDIHNLTSVKSGEDEKENGYVDGSYGSSSDISIHGEFEEPLTDSLEISKTTMQTLESISVGQLYSSKTELQHKLQLNFDFVTYKSTKDLLVLKCYIAGCSWKIRASAFKSTSEFKVRKYIDIHTCPVTQRSSRHLQHIYGHRSYVIGGKIPCVVDIQHGTCTCHVYDLDGIPCQHALAAVGKRQNLHFENLVSPYHSKINWYNAYADSVNPGSVEPPIDGPTKKCLPPLQNRDAGRPNKSRYLSALEKAMGNQPPNKKIRKEQMFDEQPTQSPARSTHISLLKSCSYTTRQDKKPEEWKERESCKEERARQLNGGTEEGTEHEKVT</sequence>
<dbReference type="AlphaFoldDB" id="A0AAU9TAR9"/>
<dbReference type="PANTHER" id="PTHR31973">
    <property type="entry name" value="POLYPROTEIN, PUTATIVE-RELATED"/>
    <property type="match status" value="1"/>
</dbReference>
<feature type="compositionally biased region" description="Acidic residues" evidence="5">
    <location>
        <begin position="29"/>
        <end position="41"/>
    </location>
</feature>
<keyword evidence="3" id="KW-0862">Zinc</keyword>
<dbReference type="InterPro" id="IPR007527">
    <property type="entry name" value="Znf_SWIM"/>
</dbReference>
<evidence type="ECO:0000256" key="3">
    <source>
        <dbReference type="ARBA" id="ARBA00022833"/>
    </source>
</evidence>
<protein>
    <recommendedName>
        <fullName evidence="6">SWIM-type domain-containing protein</fullName>
    </recommendedName>
</protein>
<feature type="compositionally biased region" description="Basic and acidic residues" evidence="5">
    <location>
        <begin position="10"/>
        <end position="26"/>
    </location>
</feature>
<feature type="region of interest" description="Disordered" evidence="5">
    <location>
        <begin position="313"/>
        <end position="376"/>
    </location>
</feature>
<dbReference type="Proteomes" id="UP000836841">
    <property type="component" value="Chromosome 7"/>
</dbReference>
<evidence type="ECO:0000256" key="4">
    <source>
        <dbReference type="PROSITE-ProRule" id="PRU00325"/>
    </source>
</evidence>
<feature type="region of interest" description="Disordered" evidence="5">
    <location>
        <begin position="266"/>
        <end position="287"/>
    </location>
</feature>
<dbReference type="GO" id="GO:0008270">
    <property type="term" value="F:zinc ion binding"/>
    <property type="evidence" value="ECO:0007669"/>
    <property type="project" value="UniProtKB-KW"/>
</dbReference>
<proteinExistence type="predicted"/>
<gene>
    <name evidence="7" type="ORF">TAV2_LOCUS25493</name>
</gene>
<evidence type="ECO:0000256" key="1">
    <source>
        <dbReference type="ARBA" id="ARBA00022723"/>
    </source>
</evidence>
<evidence type="ECO:0000259" key="6">
    <source>
        <dbReference type="PROSITE" id="PS50966"/>
    </source>
</evidence>
<keyword evidence="8" id="KW-1185">Reference proteome</keyword>
<feature type="compositionally biased region" description="Polar residues" evidence="5">
    <location>
        <begin position="318"/>
        <end position="339"/>
    </location>
</feature>
<dbReference type="EMBL" id="OU466863">
    <property type="protein sequence ID" value="CAH2080059.1"/>
    <property type="molecule type" value="Genomic_DNA"/>
</dbReference>
<dbReference type="PANTHER" id="PTHR31973:SF187">
    <property type="entry name" value="MUTATOR TRANSPOSASE MUDRA PROTEIN"/>
    <property type="match status" value="1"/>
</dbReference>
<accession>A0AAU9TAR9</accession>
<dbReference type="PROSITE" id="PS50966">
    <property type="entry name" value="ZF_SWIM"/>
    <property type="match status" value="1"/>
</dbReference>
<evidence type="ECO:0000313" key="7">
    <source>
        <dbReference type="EMBL" id="CAH2080059.1"/>
    </source>
</evidence>
<feature type="region of interest" description="Disordered" evidence="5">
    <location>
        <begin position="1"/>
        <end position="44"/>
    </location>
</feature>
<organism evidence="7 8">
    <name type="scientific">Thlaspi arvense</name>
    <name type="common">Field penny-cress</name>
    <dbReference type="NCBI Taxonomy" id="13288"/>
    <lineage>
        <taxon>Eukaryota</taxon>
        <taxon>Viridiplantae</taxon>
        <taxon>Streptophyta</taxon>
        <taxon>Embryophyta</taxon>
        <taxon>Tracheophyta</taxon>
        <taxon>Spermatophyta</taxon>
        <taxon>Magnoliopsida</taxon>
        <taxon>eudicotyledons</taxon>
        <taxon>Gunneridae</taxon>
        <taxon>Pentapetalae</taxon>
        <taxon>rosids</taxon>
        <taxon>malvids</taxon>
        <taxon>Brassicales</taxon>
        <taxon>Brassicaceae</taxon>
        <taxon>Thlaspideae</taxon>
        <taxon>Thlaspi</taxon>
    </lineage>
</organism>